<evidence type="ECO:0000313" key="3">
    <source>
        <dbReference type="Proteomes" id="UP000822688"/>
    </source>
</evidence>
<name>A0A8T0GI87_CERPU</name>
<evidence type="ECO:0000256" key="1">
    <source>
        <dbReference type="SAM" id="SignalP"/>
    </source>
</evidence>
<feature type="signal peptide" evidence="1">
    <location>
        <begin position="1"/>
        <end position="23"/>
    </location>
</feature>
<dbReference type="Proteomes" id="UP000822688">
    <property type="component" value="Chromosome 10"/>
</dbReference>
<feature type="chain" id="PRO_5035722746" description="Secreted protein" evidence="1">
    <location>
        <begin position="24"/>
        <end position="135"/>
    </location>
</feature>
<gene>
    <name evidence="2" type="ORF">KC19_10G087100</name>
</gene>
<reference evidence="2" key="1">
    <citation type="submission" date="2020-06" db="EMBL/GenBank/DDBJ databases">
        <title>WGS assembly of Ceratodon purpureus strain R40.</title>
        <authorList>
            <person name="Carey S.B."/>
            <person name="Jenkins J."/>
            <person name="Shu S."/>
            <person name="Lovell J.T."/>
            <person name="Sreedasyam A."/>
            <person name="Maumus F."/>
            <person name="Tiley G.P."/>
            <person name="Fernandez-Pozo N."/>
            <person name="Barry K."/>
            <person name="Chen C."/>
            <person name="Wang M."/>
            <person name="Lipzen A."/>
            <person name="Daum C."/>
            <person name="Saski C.A."/>
            <person name="Payton A.C."/>
            <person name="Mcbreen J.C."/>
            <person name="Conrad R.E."/>
            <person name="Kollar L.M."/>
            <person name="Olsson S."/>
            <person name="Huttunen S."/>
            <person name="Landis J.B."/>
            <person name="Wickett N.J."/>
            <person name="Johnson M.G."/>
            <person name="Rensing S.A."/>
            <person name="Grimwood J."/>
            <person name="Schmutz J."/>
            <person name="Mcdaniel S.F."/>
        </authorList>
    </citation>
    <scope>NUCLEOTIDE SEQUENCE</scope>
    <source>
        <strain evidence="2">R40</strain>
    </source>
</reference>
<accession>A0A8T0GI87</accession>
<organism evidence="2 3">
    <name type="scientific">Ceratodon purpureus</name>
    <name type="common">Fire moss</name>
    <name type="synonym">Dicranum purpureum</name>
    <dbReference type="NCBI Taxonomy" id="3225"/>
    <lineage>
        <taxon>Eukaryota</taxon>
        <taxon>Viridiplantae</taxon>
        <taxon>Streptophyta</taxon>
        <taxon>Embryophyta</taxon>
        <taxon>Bryophyta</taxon>
        <taxon>Bryophytina</taxon>
        <taxon>Bryopsida</taxon>
        <taxon>Dicranidae</taxon>
        <taxon>Pseudoditrichales</taxon>
        <taxon>Ditrichaceae</taxon>
        <taxon>Ceratodon</taxon>
    </lineage>
</organism>
<dbReference type="AlphaFoldDB" id="A0A8T0GI87"/>
<dbReference type="EMBL" id="CM026431">
    <property type="protein sequence ID" value="KAG0559206.1"/>
    <property type="molecule type" value="Genomic_DNA"/>
</dbReference>
<evidence type="ECO:0000313" key="2">
    <source>
        <dbReference type="EMBL" id="KAG0559206.1"/>
    </source>
</evidence>
<evidence type="ECO:0008006" key="4">
    <source>
        <dbReference type="Google" id="ProtNLM"/>
    </source>
</evidence>
<comment type="caution">
    <text evidence="2">The sequence shown here is derived from an EMBL/GenBank/DDBJ whole genome shotgun (WGS) entry which is preliminary data.</text>
</comment>
<protein>
    <recommendedName>
        <fullName evidence="4">Secreted protein</fullName>
    </recommendedName>
</protein>
<sequence>MNFRSPTTSCITFLGGLHPLLLCICDSRRPGYPSTFFASGQVPRPFQLCYRTGSASVWVSVLVGPREGRSKNRDMPVCVPSARYCLVKGERIVRSVLSTRLRDGQSGDPVFVLDKGGSALAIADGTCCVLCDVNV</sequence>
<keyword evidence="1" id="KW-0732">Signal</keyword>
<keyword evidence="3" id="KW-1185">Reference proteome</keyword>
<proteinExistence type="predicted"/>